<gene>
    <name evidence="6" type="ORF">GCM10023322_69470</name>
</gene>
<dbReference type="InterPro" id="IPR015919">
    <property type="entry name" value="Cadherin-like_sf"/>
</dbReference>
<dbReference type="SMART" id="SM00089">
    <property type="entry name" value="PKD"/>
    <property type="match status" value="2"/>
</dbReference>
<keyword evidence="2" id="KW-0119">Carbohydrate metabolism</keyword>
<dbReference type="InterPro" id="IPR013783">
    <property type="entry name" value="Ig-like_fold"/>
</dbReference>
<dbReference type="InterPro" id="IPR036116">
    <property type="entry name" value="FN3_sf"/>
</dbReference>
<dbReference type="InterPro" id="IPR022409">
    <property type="entry name" value="PKD/Chitinase_dom"/>
</dbReference>
<evidence type="ECO:0000256" key="2">
    <source>
        <dbReference type="ARBA" id="ARBA00023326"/>
    </source>
</evidence>
<feature type="domain" description="Fibronectin type-III" evidence="5">
    <location>
        <begin position="582"/>
        <end position="675"/>
    </location>
</feature>
<dbReference type="InterPro" id="IPR003961">
    <property type="entry name" value="FN3_dom"/>
</dbReference>
<evidence type="ECO:0000256" key="1">
    <source>
        <dbReference type="ARBA" id="ARBA00023295"/>
    </source>
</evidence>
<evidence type="ECO:0000256" key="4">
    <source>
        <dbReference type="SAM" id="SignalP"/>
    </source>
</evidence>
<name>A0ABP9SMH6_9ACTN</name>
<dbReference type="InterPro" id="IPR013320">
    <property type="entry name" value="ConA-like_dom_sf"/>
</dbReference>
<keyword evidence="1" id="KW-0378">Hydrolase</keyword>
<evidence type="ECO:0000313" key="6">
    <source>
        <dbReference type="EMBL" id="GAA5197683.1"/>
    </source>
</evidence>
<dbReference type="CDD" id="cd00063">
    <property type="entry name" value="FN3"/>
    <property type="match status" value="2"/>
</dbReference>
<feature type="region of interest" description="Disordered" evidence="3">
    <location>
        <begin position="461"/>
        <end position="480"/>
    </location>
</feature>
<dbReference type="Proteomes" id="UP001501570">
    <property type="component" value="Unassembled WGS sequence"/>
</dbReference>
<dbReference type="SUPFAM" id="SSF49313">
    <property type="entry name" value="Cadherin-like"/>
    <property type="match status" value="2"/>
</dbReference>
<dbReference type="PANTHER" id="PTHR24099">
    <property type="entry name" value="E3 UBIQUITIN-PROTEIN LIGASE TRIM36-RELATED"/>
    <property type="match status" value="1"/>
</dbReference>
<dbReference type="InterPro" id="IPR050617">
    <property type="entry name" value="E3_ligase_FN3/SPRY"/>
</dbReference>
<comment type="caution">
    <text evidence="6">The sequence shown here is derived from an EMBL/GenBank/DDBJ whole genome shotgun (WGS) entry which is preliminary data.</text>
</comment>
<evidence type="ECO:0000256" key="3">
    <source>
        <dbReference type="SAM" id="MobiDB-lite"/>
    </source>
</evidence>
<dbReference type="PRINTS" id="PR00014">
    <property type="entry name" value="FNTYPEIII"/>
</dbReference>
<keyword evidence="1" id="KW-0326">Glycosidase</keyword>
<organism evidence="6 7">
    <name type="scientific">Rugosimonospora acidiphila</name>
    <dbReference type="NCBI Taxonomy" id="556531"/>
    <lineage>
        <taxon>Bacteria</taxon>
        <taxon>Bacillati</taxon>
        <taxon>Actinomycetota</taxon>
        <taxon>Actinomycetes</taxon>
        <taxon>Micromonosporales</taxon>
        <taxon>Micromonosporaceae</taxon>
        <taxon>Rugosimonospora</taxon>
    </lineage>
</organism>
<accession>A0ABP9SMH6</accession>
<feature type="signal peptide" evidence="4">
    <location>
        <begin position="1"/>
        <end position="31"/>
    </location>
</feature>
<dbReference type="Pfam" id="PF00041">
    <property type="entry name" value="fn3"/>
    <property type="match status" value="2"/>
</dbReference>
<evidence type="ECO:0000259" key="5">
    <source>
        <dbReference type="PROSITE" id="PS50853"/>
    </source>
</evidence>
<dbReference type="Gene3D" id="2.60.120.200">
    <property type="match status" value="1"/>
</dbReference>
<protein>
    <recommendedName>
        <fullName evidence="5">Fibronectin type-III domain-containing protein</fullName>
    </recommendedName>
</protein>
<dbReference type="Pfam" id="PF05345">
    <property type="entry name" value="He_PIG"/>
    <property type="match status" value="2"/>
</dbReference>
<dbReference type="EMBL" id="BAABJQ010000030">
    <property type="protein sequence ID" value="GAA5197683.1"/>
    <property type="molecule type" value="Genomic_DNA"/>
</dbReference>
<dbReference type="Gene3D" id="2.60.40.10">
    <property type="entry name" value="Immunoglobulins"/>
    <property type="match status" value="4"/>
</dbReference>
<feature type="chain" id="PRO_5045943525" description="Fibronectin type-III domain-containing protein" evidence="4">
    <location>
        <begin position="32"/>
        <end position="1082"/>
    </location>
</feature>
<dbReference type="SMART" id="SM00060">
    <property type="entry name" value="FN3"/>
    <property type="match status" value="2"/>
</dbReference>
<proteinExistence type="predicted"/>
<keyword evidence="7" id="KW-1185">Reference proteome</keyword>
<dbReference type="SUPFAM" id="SSF49265">
    <property type="entry name" value="Fibronectin type III"/>
    <property type="match status" value="1"/>
</dbReference>
<reference evidence="7" key="1">
    <citation type="journal article" date="2019" name="Int. J. Syst. Evol. Microbiol.">
        <title>The Global Catalogue of Microorganisms (GCM) 10K type strain sequencing project: providing services to taxonomists for standard genome sequencing and annotation.</title>
        <authorList>
            <consortium name="The Broad Institute Genomics Platform"/>
            <consortium name="The Broad Institute Genome Sequencing Center for Infectious Disease"/>
            <person name="Wu L."/>
            <person name="Ma J."/>
        </authorList>
    </citation>
    <scope>NUCLEOTIDE SEQUENCE [LARGE SCALE GENOMIC DNA]</scope>
    <source>
        <strain evidence="7">JCM 18304</strain>
    </source>
</reference>
<keyword evidence="4" id="KW-0732">Signal</keyword>
<keyword evidence="2" id="KW-0624">Polysaccharide degradation</keyword>
<dbReference type="SUPFAM" id="SSF49899">
    <property type="entry name" value="Concanavalin A-like lectins/glucanases"/>
    <property type="match status" value="1"/>
</dbReference>
<evidence type="ECO:0000313" key="7">
    <source>
        <dbReference type="Proteomes" id="UP001501570"/>
    </source>
</evidence>
<dbReference type="PROSITE" id="PS50853">
    <property type="entry name" value="FN3"/>
    <property type="match status" value="2"/>
</dbReference>
<dbReference type="PANTHER" id="PTHR24099:SF11">
    <property type="entry name" value="FIBRONECTIN TYPE III DOMAIN-CONTAINING 3BA-RELATED"/>
    <property type="match status" value="1"/>
</dbReference>
<feature type="domain" description="Fibronectin type-III" evidence="5">
    <location>
        <begin position="676"/>
        <end position="770"/>
    </location>
</feature>
<sequence>MAGCRPRLLAAVTVAVVVAAGLASTSGPAVAAGSTLFNQPFHNNTANGTGAVVLPAALARPNSACLSAAGNSTTGPLLSCTTSTDPQGSGKLRLTDATASKAGGVFGAVSVPTSQGLDITFNTYQYGGISPGADGLAFVLAAVDPASPLSPASLGPTGGSLGYSAAFGTTAGLPNGYLGIGFDTFGNYSTTTYQGTGCTNPAYIATLGRVPGQVLIRGPGRNTVGYCALNSTATTTTSPALALRAATRAASQIPVEVVINSTASTFTTNSGMVVPAGQYRVRFTPVGGSPITMQGALPVVSSTLYPSSSWLNANGIPKQLAFGWVGSTGAVTDFHEVDNTVATSFTPVPDLTVSQVSYNGTAPQPGDPVSYVVTAGVGPGANENSPVSVTETVPAGVVPVTARGSGWVCAAPSGQTITCVNSNGPFGAGTSLPPITVTAIVTGTGVTPSLIQTASVVTSSSADANPGYSSSSTPGTLPATPSGITVVPAISSIAGGIAVTITGTNLTGANAVEIGTTAEQQAGTPVVLPPCASGPAAGCFTVNADGSLSISSMPGRSSPATVRVTVVTLGVAGFASYVYAAGPAAPAAPTASAGITSATVSWNAPAANGSPITGYVVTPTRDGVAQPPVSFDASTTTRTLTGLTAGAAYTFQVAAVNAFGTGANSPASNSVTPYTVPGAPTITSVTAGSASAVLSWTAPSNGGSAITGYVVTPYLAGVAQPSQLFPGTNTTQTFGGLTGGAIYTFRVAAVNAAGTGPASAASAPVMVNQPPSLSFPPPPAGEVGAAYHDQLTVNGGTAPFTWSVGAGSLPAGLSLAPSTGLLSGTPTAAGSFTFTVRVTDASSVSATQPVTLTIAAAPTLTFPDPPAGKQYEPYQYQLTVTGGTAPFTWSVSAGSLPAGLSLVPSTGLLSGTPTAAGSFTFTVRVTDGFGQSATRPVTLVITPVGGLSITVPATADLGTAGVPDGSVTGQLGVVTVTDDRGPGSGNWIATVSTTDFTTGAGTAPLTIPHNNVGYASGPALTTTGTGTFFAQPGAILSSAQVAARWSGANAANSAAWNPSLTVTLPPQTIAGTYTAVVTISVF</sequence>